<organism evidence="8 9">
    <name type="scientific">Colletotrichum karsti</name>
    <dbReference type="NCBI Taxonomy" id="1095194"/>
    <lineage>
        <taxon>Eukaryota</taxon>
        <taxon>Fungi</taxon>
        <taxon>Dikarya</taxon>
        <taxon>Ascomycota</taxon>
        <taxon>Pezizomycotina</taxon>
        <taxon>Sordariomycetes</taxon>
        <taxon>Hypocreomycetidae</taxon>
        <taxon>Glomerellales</taxon>
        <taxon>Glomerellaceae</taxon>
        <taxon>Colletotrichum</taxon>
        <taxon>Colletotrichum boninense species complex</taxon>
    </lineage>
</organism>
<dbReference type="GO" id="GO:0016020">
    <property type="term" value="C:membrane"/>
    <property type="evidence" value="ECO:0007669"/>
    <property type="project" value="UniProtKB-SubCell"/>
</dbReference>
<dbReference type="EMBL" id="JAATWM020000011">
    <property type="protein sequence ID" value="KAF9878364.1"/>
    <property type="molecule type" value="Genomic_DNA"/>
</dbReference>
<accession>A0A9P6I9C1</accession>
<comment type="subcellular location">
    <subcellularLocation>
        <location evidence="1">Membrane</location>
        <topology evidence="1">Multi-pass membrane protein</topology>
    </subcellularLocation>
</comment>
<dbReference type="PANTHER" id="PTHR33048">
    <property type="entry name" value="PTH11-LIKE INTEGRAL MEMBRANE PROTEIN (AFU_ORTHOLOGUE AFUA_5G11245)"/>
    <property type="match status" value="1"/>
</dbReference>
<evidence type="ECO:0000256" key="2">
    <source>
        <dbReference type="ARBA" id="ARBA00022692"/>
    </source>
</evidence>
<evidence type="ECO:0000259" key="7">
    <source>
        <dbReference type="Pfam" id="PF20684"/>
    </source>
</evidence>
<keyword evidence="2 6" id="KW-0812">Transmembrane</keyword>
<dbReference type="InterPro" id="IPR052337">
    <property type="entry name" value="SAT4-like"/>
</dbReference>
<evidence type="ECO:0000256" key="6">
    <source>
        <dbReference type="SAM" id="Phobius"/>
    </source>
</evidence>
<feature type="domain" description="Rhodopsin" evidence="7">
    <location>
        <begin position="1"/>
        <end position="69"/>
    </location>
</feature>
<evidence type="ECO:0000313" key="9">
    <source>
        <dbReference type="Proteomes" id="UP000781932"/>
    </source>
</evidence>
<sequence>MHIRKKVALSIALGFGSISSIVVIYKCTRLPLLASPDPTYDAVELVIWTIVEGSIIIIAACVPVLQPLAEIVFGKRIFSSSSRRYTHQNSGGKSMGMFGHQGKKEPQRFGADSFNSLKTTIVTKGSQESILEKYDSDGRIVRTDAFTVTVETDKA</sequence>
<evidence type="ECO:0000313" key="8">
    <source>
        <dbReference type="EMBL" id="KAF9878364.1"/>
    </source>
</evidence>
<evidence type="ECO:0000256" key="1">
    <source>
        <dbReference type="ARBA" id="ARBA00004141"/>
    </source>
</evidence>
<keyword evidence="3 6" id="KW-1133">Transmembrane helix</keyword>
<proteinExistence type="inferred from homology"/>
<keyword evidence="4 6" id="KW-0472">Membrane</keyword>
<protein>
    <submittedName>
        <fullName evidence="8">Integral membrane protein</fullName>
    </submittedName>
</protein>
<feature type="transmembrane region" description="Helical" evidence="6">
    <location>
        <begin position="7"/>
        <end position="25"/>
    </location>
</feature>
<keyword evidence="9" id="KW-1185">Reference proteome</keyword>
<evidence type="ECO:0000256" key="3">
    <source>
        <dbReference type="ARBA" id="ARBA00022989"/>
    </source>
</evidence>
<feature type="transmembrane region" description="Helical" evidence="6">
    <location>
        <begin position="45"/>
        <end position="65"/>
    </location>
</feature>
<dbReference type="InterPro" id="IPR049326">
    <property type="entry name" value="Rhodopsin_dom_fungi"/>
</dbReference>
<dbReference type="Pfam" id="PF20684">
    <property type="entry name" value="Fung_rhodopsin"/>
    <property type="match status" value="1"/>
</dbReference>
<evidence type="ECO:0000256" key="4">
    <source>
        <dbReference type="ARBA" id="ARBA00023136"/>
    </source>
</evidence>
<comment type="similarity">
    <text evidence="5">Belongs to the SAT4 family.</text>
</comment>
<dbReference type="GeneID" id="62160195"/>
<dbReference type="Proteomes" id="UP000781932">
    <property type="component" value="Unassembled WGS sequence"/>
</dbReference>
<dbReference type="OrthoDB" id="5429740at2759"/>
<comment type="caution">
    <text evidence="8">The sequence shown here is derived from an EMBL/GenBank/DDBJ whole genome shotgun (WGS) entry which is preliminary data.</text>
</comment>
<reference evidence="8" key="2">
    <citation type="submission" date="2020-11" db="EMBL/GenBank/DDBJ databases">
        <title>Whole genome sequencing of Colletotrichum sp.</title>
        <authorList>
            <person name="Li H."/>
        </authorList>
    </citation>
    <scope>NUCLEOTIDE SEQUENCE</scope>
    <source>
        <strain evidence="8">CkLH20</strain>
    </source>
</reference>
<gene>
    <name evidence="8" type="ORF">CkaCkLH20_04402</name>
</gene>
<evidence type="ECO:0000256" key="5">
    <source>
        <dbReference type="ARBA" id="ARBA00038359"/>
    </source>
</evidence>
<reference evidence="8" key="1">
    <citation type="submission" date="2020-03" db="EMBL/GenBank/DDBJ databases">
        <authorList>
            <person name="He L."/>
        </authorList>
    </citation>
    <scope>NUCLEOTIDE SEQUENCE</scope>
    <source>
        <strain evidence="8">CkLH20</strain>
    </source>
</reference>
<dbReference type="RefSeq" id="XP_038747825.1">
    <property type="nucleotide sequence ID" value="XM_038887121.1"/>
</dbReference>
<dbReference type="PANTHER" id="PTHR33048:SF155">
    <property type="entry name" value="INTEGRAL MEMBRANE PROTEIN"/>
    <property type="match status" value="1"/>
</dbReference>
<name>A0A9P6I9C1_9PEZI</name>
<dbReference type="AlphaFoldDB" id="A0A9P6I9C1"/>